<comment type="caution">
    <text evidence="1">The sequence shown here is derived from an EMBL/GenBank/DDBJ whole genome shotgun (WGS) entry which is preliminary data.</text>
</comment>
<reference evidence="1 2" key="1">
    <citation type="journal article" date="2021" name="Hortic Res">
        <title>High-quality reference genome and annotation aids understanding of berry development for evergreen blueberry (Vaccinium darrowii).</title>
        <authorList>
            <person name="Yu J."/>
            <person name="Hulse-Kemp A.M."/>
            <person name="Babiker E."/>
            <person name="Staton M."/>
        </authorList>
    </citation>
    <scope>NUCLEOTIDE SEQUENCE [LARGE SCALE GENOMIC DNA]</scope>
    <source>
        <strain evidence="2">cv. NJ 8807/NJ 8810</strain>
        <tissue evidence="1">Young leaf</tissue>
    </source>
</reference>
<organism evidence="1 2">
    <name type="scientific">Vaccinium darrowii</name>
    <dbReference type="NCBI Taxonomy" id="229202"/>
    <lineage>
        <taxon>Eukaryota</taxon>
        <taxon>Viridiplantae</taxon>
        <taxon>Streptophyta</taxon>
        <taxon>Embryophyta</taxon>
        <taxon>Tracheophyta</taxon>
        <taxon>Spermatophyta</taxon>
        <taxon>Magnoliopsida</taxon>
        <taxon>eudicotyledons</taxon>
        <taxon>Gunneridae</taxon>
        <taxon>Pentapetalae</taxon>
        <taxon>asterids</taxon>
        <taxon>Ericales</taxon>
        <taxon>Ericaceae</taxon>
        <taxon>Vaccinioideae</taxon>
        <taxon>Vaccinieae</taxon>
        <taxon>Vaccinium</taxon>
    </lineage>
</organism>
<accession>A0ACB7Z254</accession>
<sequence>METSAQDPLAISVSGGADSSHESYLLGNVNEITHALPSTNAFDEAEASSTDTLSLEKETATDGGGIQVEGSCRYFSLDEIKRATNDFDNTLVIGIGGFGKVYKGMIDGGATNTVAIKRLNAESKQGAEEFRTEVKLLSKLRHTHLVSLIGHCYKLPEMILVYEYIPGGTLASHLYKTSREESVLCGRPPVDTRLEEEQISLILWATTHIKKRNIDGIIDPSLVGETTPRNLKDFAELAKKCLHTQPKDRPTMAVVVKSLQNALVSYERERRSQGMIAMTFQGIKLVHKGMSRWWKDGEGSSKHSILKAPSNKLTLSRYHRFSFEEIRAATNDFDKYLLIEEDTDYRLYNGFVVEETLEVAIKRYNPQVTKEVSSEIRVHSLTSHPNIVSLIGYSDEKHELILVYEYMVNGTLRSHLWGTDNNPLPWKKRLEICIDIARGLEYLHMNIKQQIIHRDIKSSNILLDDKWVAKVAAFEHSVPVPTGIGIDGLGTIVRDTIGHLDPEYFHYRKVAKKSDVYSFGALLVEVLCAKKPCTDKGLLTSWFIECIKRGTIDEVIDPYLIGKIAPECFRYFVIIALSCMVFESTRRSIRRPSMDIVLESLQSSLRLQEAWENSIKMGDELSMANVPSSYNTIISVDGEVTIGEQSFLISNLIRSRPMIPPSFSEPFTDPE</sequence>
<evidence type="ECO:0000313" key="1">
    <source>
        <dbReference type="EMBL" id="KAH7859189.1"/>
    </source>
</evidence>
<gene>
    <name evidence="1" type="ORF">Vadar_032816</name>
</gene>
<protein>
    <submittedName>
        <fullName evidence="1">Uncharacterized protein</fullName>
    </submittedName>
</protein>
<proteinExistence type="predicted"/>
<dbReference type="Proteomes" id="UP000828048">
    <property type="component" value="Chromosome 3"/>
</dbReference>
<keyword evidence="2" id="KW-1185">Reference proteome</keyword>
<dbReference type="EMBL" id="CM037153">
    <property type="protein sequence ID" value="KAH7859189.1"/>
    <property type="molecule type" value="Genomic_DNA"/>
</dbReference>
<evidence type="ECO:0000313" key="2">
    <source>
        <dbReference type="Proteomes" id="UP000828048"/>
    </source>
</evidence>
<name>A0ACB7Z254_9ERIC</name>